<evidence type="ECO:0000313" key="12">
    <source>
        <dbReference type="EMBL" id="AFN20661.1"/>
    </source>
</evidence>
<feature type="transmembrane region" description="Helical" evidence="11">
    <location>
        <begin position="6"/>
        <end position="25"/>
    </location>
</feature>
<evidence type="ECO:0000256" key="11">
    <source>
        <dbReference type="SAM" id="Phobius"/>
    </source>
</evidence>
<dbReference type="InterPro" id="IPR018086">
    <property type="entry name" value="NADH_UbQ_OxRdtase_su1_CS"/>
</dbReference>
<comment type="catalytic activity">
    <reaction evidence="10">
        <text>a ubiquinone + NADH + 5 H(+)(in) = a ubiquinol + NAD(+) + 4 H(+)(out)</text>
        <dbReference type="Rhea" id="RHEA:29091"/>
        <dbReference type="Rhea" id="RHEA-COMP:9565"/>
        <dbReference type="Rhea" id="RHEA-COMP:9566"/>
        <dbReference type="ChEBI" id="CHEBI:15378"/>
        <dbReference type="ChEBI" id="CHEBI:16389"/>
        <dbReference type="ChEBI" id="CHEBI:17976"/>
        <dbReference type="ChEBI" id="CHEBI:57540"/>
        <dbReference type="ChEBI" id="CHEBI:57945"/>
        <dbReference type="EC" id="7.1.1.2"/>
    </reaction>
</comment>
<keyword evidence="6 11" id="KW-1133">Transmembrane helix</keyword>
<reference evidence="12" key="1">
    <citation type="journal article" date="2013" name="PLoS Negl. Trop. Dis.">
        <title>Mitochondrial Genome of the Eyeworm, Thelazia callipaeda (Nematoda: Spirurida), as the First Representative from the Family Thelaziidae.</title>
        <authorList>
            <person name="Liu G.H."/>
            <person name="Gasser R.B."/>
            <person name="Otranto D."/>
            <person name="Xu M.J."/>
            <person name="Shen J.L."/>
            <person name="Mohandas N."/>
            <person name="Zhou D.H."/>
            <person name="Zhu X.Q."/>
        </authorList>
    </citation>
    <scope>NUCLEOTIDE SEQUENCE</scope>
</reference>
<dbReference type="EMBL" id="JX069968">
    <property type="protein sequence ID" value="AFN20661.1"/>
    <property type="molecule type" value="Genomic_DNA"/>
</dbReference>
<keyword evidence="8 11" id="KW-0472">Membrane</keyword>
<evidence type="ECO:0000256" key="7">
    <source>
        <dbReference type="ARBA" id="ARBA00023075"/>
    </source>
</evidence>
<evidence type="ECO:0000256" key="9">
    <source>
        <dbReference type="RuleBase" id="RU000471"/>
    </source>
</evidence>
<dbReference type="GO" id="GO:0009060">
    <property type="term" value="P:aerobic respiration"/>
    <property type="evidence" value="ECO:0007669"/>
    <property type="project" value="TreeGrafter"/>
</dbReference>
<evidence type="ECO:0000256" key="3">
    <source>
        <dbReference type="ARBA" id="ARBA00021009"/>
    </source>
</evidence>
<evidence type="ECO:0000256" key="2">
    <source>
        <dbReference type="ARBA" id="ARBA00010535"/>
    </source>
</evidence>
<dbReference type="GO" id="GO:0008137">
    <property type="term" value="F:NADH dehydrogenase (ubiquinone) activity"/>
    <property type="evidence" value="ECO:0007669"/>
    <property type="project" value="UniProtKB-EC"/>
</dbReference>
<sequence>MIFYYLGVILMIVFILQGVAFMGLLERHFLGGSQVRIGPNKVGWNGLAQAILDGLKLMKKEHVFLCFSTVISFFFVPVLSFMVMIMFWFSLPYVFSFFSFEYSGIFFMCIMGISVFPIMMSGILSGGKYSFLAGLRSSCQSYSYEIAFSLYFLIFLVFNSGYCLYLSFNFCFFLFFLPFFCLVLIDLHRAPFDFTEGESELVSGINLEFVGFACLFLGEYGNLLYFCFLISIFFFNMNFFFFYFSVVLGVFARSVYPRFRYDKLMNLCWNYFLPIGFYFFGFFFVFFILCLFSLKFLEL</sequence>
<comment type="similarity">
    <text evidence="2 9">Belongs to the complex I subunit 1 family.</text>
</comment>
<keyword evidence="10 12" id="KW-0496">Mitochondrion</keyword>
<evidence type="ECO:0000256" key="5">
    <source>
        <dbReference type="ARBA" id="ARBA00022692"/>
    </source>
</evidence>
<evidence type="ECO:0000256" key="6">
    <source>
        <dbReference type="ARBA" id="ARBA00022989"/>
    </source>
</evidence>
<organism evidence="12">
    <name type="scientific">Thelazia callipaeda</name>
    <name type="common">Oriental eyeworm</name>
    <name type="synonym">Parasitic nematode</name>
    <dbReference type="NCBI Taxonomy" id="103827"/>
    <lineage>
        <taxon>Eukaryota</taxon>
        <taxon>Metazoa</taxon>
        <taxon>Ecdysozoa</taxon>
        <taxon>Nematoda</taxon>
        <taxon>Chromadorea</taxon>
        <taxon>Rhabditida</taxon>
        <taxon>Spirurina</taxon>
        <taxon>Spiruromorpha</taxon>
        <taxon>Thelazioidea</taxon>
        <taxon>Thelaziidae</taxon>
        <taxon>Thelazia</taxon>
    </lineage>
</organism>
<keyword evidence="7 10" id="KW-0830">Ubiquinone</keyword>
<comment type="subcellular location">
    <subcellularLocation>
        <location evidence="1">Membrane</location>
        <topology evidence="1">Multi-pass membrane protein</topology>
    </subcellularLocation>
    <subcellularLocation>
        <location evidence="9">Mitochondrion inner membrane</location>
        <topology evidence="9">Multi-pass membrane protein</topology>
    </subcellularLocation>
</comment>
<keyword evidence="4" id="KW-0813">Transport</keyword>
<dbReference type="EC" id="7.1.1.2" evidence="10"/>
<feature type="transmembrane region" description="Helical" evidence="11">
    <location>
        <begin position="223"/>
        <end position="251"/>
    </location>
</feature>
<accession>I6VCV9</accession>
<feature type="transmembrane region" description="Helical" evidence="11">
    <location>
        <begin position="102"/>
        <end position="120"/>
    </location>
</feature>
<name>I6VCV9_THECL</name>
<dbReference type="PANTHER" id="PTHR11432">
    <property type="entry name" value="NADH DEHYDROGENASE SUBUNIT 1"/>
    <property type="match status" value="1"/>
</dbReference>
<dbReference type="PROSITE" id="PS00668">
    <property type="entry name" value="COMPLEX1_ND1_2"/>
    <property type="match status" value="1"/>
</dbReference>
<dbReference type="InterPro" id="IPR001694">
    <property type="entry name" value="NADH_UbQ_OxRdtase_su1/FPO"/>
</dbReference>
<gene>
    <name evidence="12" type="primary">nad1</name>
</gene>
<evidence type="ECO:0000256" key="4">
    <source>
        <dbReference type="ARBA" id="ARBA00022448"/>
    </source>
</evidence>
<evidence type="ECO:0000256" key="8">
    <source>
        <dbReference type="ARBA" id="ARBA00023136"/>
    </source>
</evidence>
<dbReference type="Pfam" id="PF00146">
    <property type="entry name" value="NADHdh"/>
    <property type="match status" value="1"/>
</dbReference>
<feature type="transmembrane region" description="Helical" evidence="11">
    <location>
        <begin position="141"/>
        <end position="158"/>
    </location>
</feature>
<feature type="transmembrane region" description="Helical" evidence="11">
    <location>
        <begin position="63"/>
        <end position="90"/>
    </location>
</feature>
<dbReference type="PANTHER" id="PTHR11432:SF3">
    <property type="entry name" value="NADH-UBIQUINONE OXIDOREDUCTASE CHAIN 1"/>
    <property type="match status" value="1"/>
</dbReference>
<dbReference type="PROSITE" id="PS00667">
    <property type="entry name" value="COMPLEX1_ND1_1"/>
    <property type="match status" value="1"/>
</dbReference>
<proteinExistence type="inferred from homology"/>
<evidence type="ECO:0000256" key="10">
    <source>
        <dbReference type="RuleBase" id="RU000473"/>
    </source>
</evidence>
<feature type="transmembrane region" description="Helical" evidence="11">
    <location>
        <begin position="271"/>
        <end position="294"/>
    </location>
</feature>
<evidence type="ECO:0000256" key="1">
    <source>
        <dbReference type="ARBA" id="ARBA00004141"/>
    </source>
</evidence>
<dbReference type="AlphaFoldDB" id="I6VCV9"/>
<keyword evidence="9" id="KW-0520">NAD</keyword>
<dbReference type="GO" id="GO:0005743">
    <property type="term" value="C:mitochondrial inner membrane"/>
    <property type="evidence" value="ECO:0007669"/>
    <property type="project" value="UniProtKB-SubCell"/>
</dbReference>
<protein>
    <recommendedName>
        <fullName evidence="3 10">NADH-ubiquinone oxidoreductase chain 1</fullName>
        <ecNumber evidence="10">7.1.1.2</ecNumber>
    </recommendedName>
</protein>
<feature type="transmembrane region" description="Helical" evidence="11">
    <location>
        <begin position="164"/>
        <end position="187"/>
    </location>
</feature>
<dbReference type="GO" id="GO:0003954">
    <property type="term" value="F:NADH dehydrogenase activity"/>
    <property type="evidence" value="ECO:0007669"/>
    <property type="project" value="TreeGrafter"/>
</dbReference>
<geneLocation type="mitochondrion" evidence="12"/>
<keyword evidence="5 9" id="KW-0812">Transmembrane</keyword>